<accession>A0A392RQH3</accession>
<evidence type="ECO:0000313" key="1">
    <source>
        <dbReference type="EMBL" id="MCI38569.1"/>
    </source>
</evidence>
<keyword evidence="2" id="KW-1185">Reference proteome</keyword>
<organism evidence="1 2">
    <name type="scientific">Trifolium medium</name>
    <dbReference type="NCBI Taxonomy" id="97028"/>
    <lineage>
        <taxon>Eukaryota</taxon>
        <taxon>Viridiplantae</taxon>
        <taxon>Streptophyta</taxon>
        <taxon>Embryophyta</taxon>
        <taxon>Tracheophyta</taxon>
        <taxon>Spermatophyta</taxon>
        <taxon>Magnoliopsida</taxon>
        <taxon>eudicotyledons</taxon>
        <taxon>Gunneridae</taxon>
        <taxon>Pentapetalae</taxon>
        <taxon>rosids</taxon>
        <taxon>fabids</taxon>
        <taxon>Fabales</taxon>
        <taxon>Fabaceae</taxon>
        <taxon>Papilionoideae</taxon>
        <taxon>50 kb inversion clade</taxon>
        <taxon>NPAAA clade</taxon>
        <taxon>Hologalegina</taxon>
        <taxon>IRL clade</taxon>
        <taxon>Trifolieae</taxon>
        <taxon>Trifolium</taxon>
    </lineage>
</organism>
<evidence type="ECO:0000313" key="2">
    <source>
        <dbReference type="Proteomes" id="UP000265520"/>
    </source>
</evidence>
<proteinExistence type="predicted"/>
<protein>
    <submittedName>
        <fullName evidence="1">Uncharacterized protein</fullName>
    </submittedName>
</protein>
<sequence>MSADVMTSMRMDSIAEGLKRHVEDMDANMQMGDAIQDIYRGFTEMRGKPDIMYDQSKLVEGIG</sequence>
<dbReference type="EMBL" id="LXQA010257201">
    <property type="protein sequence ID" value="MCI38569.1"/>
    <property type="molecule type" value="Genomic_DNA"/>
</dbReference>
<dbReference type="AlphaFoldDB" id="A0A392RQH3"/>
<reference evidence="1 2" key="1">
    <citation type="journal article" date="2018" name="Front. Plant Sci.">
        <title>Red Clover (Trifolium pratense) and Zigzag Clover (T. medium) - A Picture of Genomic Similarities and Differences.</title>
        <authorList>
            <person name="Dluhosova J."/>
            <person name="Istvanek J."/>
            <person name="Nedelnik J."/>
            <person name="Repkova J."/>
        </authorList>
    </citation>
    <scope>NUCLEOTIDE SEQUENCE [LARGE SCALE GENOMIC DNA]</scope>
    <source>
        <strain evidence="2">cv. 10/8</strain>
        <tissue evidence="1">Leaf</tissue>
    </source>
</reference>
<name>A0A392RQH3_9FABA</name>
<dbReference type="Proteomes" id="UP000265520">
    <property type="component" value="Unassembled WGS sequence"/>
</dbReference>
<comment type="caution">
    <text evidence="1">The sequence shown here is derived from an EMBL/GenBank/DDBJ whole genome shotgun (WGS) entry which is preliminary data.</text>
</comment>